<evidence type="ECO:0000259" key="2">
    <source>
        <dbReference type="PROSITE" id="PS50894"/>
    </source>
</evidence>
<dbReference type="Gene3D" id="1.20.120.160">
    <property type="entry name" value="HPT domain"/>
    <property type="match status" value="1"/>
</dbReference>
<dbReference type="PROSITE" id="PS50894">
    <property type="entry name" value="HPT"/>
    <property type="match status" value="1"/>
</dbReference>
<protein>
    <submittedName>
        <fullName evidence="3">Hpt domain-containing protein</fullName>
    </submittedName>
</protein>
<reference evidence="3 4" key="1">
    <citation type="submission" date="2023-06" db="EMBL/GenBank/DDBJ databases">
        <title>Roseiconus lacunae JC819 isolated from Gulf of Mannar region, Tamil Nadu.</title>
        <authorList>
            <person name="Pk S."/>
            <person name="Ch S."/>
            <person name="Ch V.R."/>
        </authorList>
    </citation>
    <scope>NUCLEOTIDE SEQUENCE [LARGE SCALE GENOMIC DNA]</scope>
    <source>
        <strain evidence="3 4">JC819</strain>
    </source>
</reference>
<comment type="caution">
    <text evidence="3">The sequence shown here is derived from an EMBL/GenBank/DDBJ whole genome shotgun (WGS) entry which is preliminary data.</text>
</comment>
<dbReference type="InterPro" id="IPR008207">
    <property type="entry name" value="Sig_transdc_His_kin_Hpt_dom"/>
</dbReference>
<feature type="domain" description="HPt" evidence="2">
    <location>
        <begin position="9"/>
        <end position="95"/>
    </location>
</feature>
<dbReference type="InterPro" id="IPR036641">
    <property type="entry name" value="HPT_dom_sf"/>
</dbReference>
<feature type="modified residue" description="Phosphohistidine" evidence="1">
    <location>
        <position position="48"/>
    </location>
</feature>
<dbReference type="RefSeq" id="WP_149496698.1">
    <property type="nucleotide sequence ID" value="NZ_JASZZN010000003.1"/>
</dbReference>
<keyword evidence="4" id="KW-1185">Reference proteome</keyword>
<dbReference type="EMBL" id="JASZZN010000003">
    <property type="protein sequence ID" value="MDM4014749.1"/>
    <property type="molecule type" value="Genomic_DNA"/>
</dbReference>
<dbReference type="SUPFAM" id="SSF47226">
    <property type="entry name" value="Histidine-containing phosphotransfer domain, HPT domain"/>
    <property type="match status" value="1"/>
</dbReference>
<proteinExistence type="predicted"/>
<dbReference type="Pfam" id="PF01627">
    <property type="entry name" value="Hpt"/>
    <property type="match status" value="1"/>
</dbReference>
<evidence type="ECO:0000313" key="4">
    <source>
        <dbReference type="Proteomes" id="UP001239462"/>
    </source>
</evidence>
<evidence type="ECO:0000313" key="3">
    <source>
        <dbReference type="EMBL" id="MDM4014749.1"/>
    </source>
</evidence>
<evidence type="ECO:0000256" key="1">
    <source>
        <dbReference type="PROSITE-ProRule" id="PRU00110"/>
    </source>
</evidence>
<name>A0ABT7PEM7_9BACT</name>
<dbReference type="Proteomes" id="UP001239462">
    <property type="component" value="Unassembled WGS sequence"/>
</dbReference>
<sequence>MESGSQVQDNGLFDELIIDFVDSLDEYIHHFDDFVESKDLESLGKEAHKLKGCSGTLGFQRIRLRSELLEHQVKAALWEEIIPSIEGIREEIQAVDIEHIRQRQQASGDSDC</sequence>
<organism evidence="3 4">
    <name type="scientific">Roseiconus lacunae</name>
    <dbReference type="NCBI Taxonomy" id="2605694"/>
    <lineage>
        <taxon>Bacteria</taxon>
        <taxon>Pseudomonadati</taxon>
        <taxon>Planctomycetota</taxon>
        <taxon>Planctomycetia</taxon>
        <taxon>Pirellulales</taxon>
        <taxon>Pirellulaceae</taxon>
        <taxon>Roseiconus</taxon>
    </lineage>
</organism>
<gene>
    <name evidence="3" type="ORF">QTN89_04860</name>
</gene>
<keyword evidence="1" id="KW-0597">Phosphoprotein</keyword>
<accession>A0ABT7PEM7</accession>